<reference evidence="2 3" key="1">
    <citation type="journal article" date="2016" name="Proc. Natl. Acad. Sci. U.S.A.">
        <title>Lipid metabolic changes in an early divergent fungus govern the establishment of a mutualistic symbiosis with endobacteria.</title>
        <authorList>
            <person name="Lastovetsky O.A."/>
            <person name="Gaspar M.L."/>
            <person name="Mondo S.J."/>
            <person name="LaButti K.M."/>
            <person name="Sandor L."/>
            <person name="Grigoriev I.V."/>
            <person name="Henry S.A."/>
            <person name="Pawlowska T.E."/>
        </authorList>
    </citation>
    <scope>NUCLEOTIDE SEQUENCE [LARGE SCALE GENOMIC DNA]</scope>
    <source>
        <strain evidence="2 3">ATCC 11559</strain>
    </source>
</reference>
<evidence type="ECO:0000313" key="2">
    <source>
        <dbReference type="EMBL" id="ORE17063.1"/>
    </source>
</evidence>
<name>A0A1X0RYC3_RHIZD</name>
<feature type="compositionally biased region" description="Low complexity" evidence="1">
    <location>
        <begin position="1"/>
        <end position="17"/>
    </location>
</feature>
<sequence length="204" mass="22951">MRSIVHSCTSSSQISSTETGKISRPSQPSPTFQQHALGNQSASCHDYPITNQLNHEKSTRSQPTPHVLPNSRSSIDASELAPMPSPWHGPDQVHRLKENLIQQRQQRRLQRQGSAARALHPFFENQGFQHICLPTKARVLAGQLCSGLHKLNVNNNRIFDIYYSYCNVVAILVHNERWRRALIPSATIQGTVYTLSYQTCLSIS</sequence>
<evidence type="ECO:0000256" key="1">
    <source>
        <dbReference type="SAM" id="MobiDB-lite"/>
    </source>
</evidence>
<gene>
    <name evidence="2" type="ORF">BCV71DRAFT_236131</name>
</gene>
<accession>A0A1X0RYC3</accession>
<feature type="region of interest" description="Disordered" evidence="1">
    <location>
        <begin position="1"/>
        <end position="91"/>
    </location>
</feature>
<dbReference type="AlphaFoldDB" id="A0A1X0RYC3"/>
<dbReference type="EMBL" id="KV921366">
    <property type="protein sequence ID" value="ORE17063.1"/>
    <property type="molecule type" value="Genomic_DNA"/>
</dbReference>
<organism evidence="2 3">
    <name type="scientific">Rhizopus microsporus</name>
    <dbReference type="NCBI Taxonomy" id="58291"/>
    <lineage>
        <taxon>Eukaryota</taxon>
        <taxon>Fungi</taxon>
        <taxon>Fungi incertae sedis</taxon>
        <taxon>Mucoromycota</taxon>
        <taxon>Mucoromycotina</taxon>
        <taxon>Mucoromycetes</taxon>
        <taxon>Mucorales</taxon>
        <taxon>Mucorineae</taxon>
        <taxon>Rhizopodaceae</taxon>
        <taxon>Rhizopus</taxon>
    </lineage>
</organism>
<protein>
    <submittedName>
        <fullName evidence="2">Uncharacterized protein</fullName>
    </submittedName>
</protein>
<proteinExistence type="predicted"/>
<evidence type="ECO:0000313" key="3">
    <source>
        <dbReference type="Proteomes" id="UP000242381"/>
    </source>
</evidence>
<dbReference type="OMA" id="NQSASCH"/>
<feature type="compositionally biased region" description="Polar residues" evidence="1">
    <location>
        <begin position="60"/>
        <end position="76"/>
    </location>
</feature>
<feature type="compositionally biased region" description="Polar residues" evidence="1">
    <location>
        <begin position="18"/>
        <end position="53"/>
    </location>
</feature>
<dbReference type="Proteomes" id="UP000242381">
    <property type="component" value="Unassembled WGS sequence"/>
</dbReference>